<proteinExistence type="predicted"/>
<sequence length="537" mass="53187">MTVPEEPRNQDDERRAQASASDEHVGAPDSHPERVSDERTTEASVAGGSADFVADDTPETPVEVPVRRPVDRRGLALVGARALTGVVAVAAAAGLIAGASLLPLPSLRTTPPSVAVVPDATEERLACPGPLVELTDAGDEGAAVRAFGSADPIADATGDLEQTGLMADDISGAAPVALTAQPSEDEPGLPSLVAGAQSQSAATADVRGFAATACGVPSGDSWLVGGATTTGRTTFIGLTNPTAVAANVTLTLYGEQGPVTAPGTAGISVPAGGQIVLPLAGFAPDLVSPVVHVQSRGGQVVATLQQTIVRGLEAGGVDLVGATAAPAASLTVPGVAVTGSAALAGRIGEAGFEDLQTVLRLFVADDADVTARVSVVPDDGSTTGASFDLPLEAGRVTDLPLDNLTDGSYTVHVEADAPIVGAVRLSQVGATGAVDVGWLPAAPPLSDDALVTIARGGSPTLYLANRTDDAVTAEVSGQAVEVPAGSSARVPVAAGSTVPLAGVEGLYAAVTITGDGAIASYPVLPRSASADPVRVYP</sequence>
<feature type="region of interest" description="Disordered" evidence="1">
    <location>
        <begin position="1"/>
        <end position="62"/>
    </location>
</feature>
<dbReference type="Pfam" id="PF18986">
    <property type="entry name" value="DUF5719"/>
    <property type="match status" value="1"/>
</dbReference>
<reference evidence="3 4" key="1">
    <citation type="submission" date="2017-11" db="EMBL/GenBank/DDBJ databases">
        <title>Genomic Encyclopedia of Archaeal and Bacterial Type Strains, Phase II (KMG-II): From Individual Species to Whole Genera.</title>
        <authorList>
            <person name="Goeker M."/>
        </authorList>
    </citation>
    <scope>NUCLEOTIDE SEQUENCE [LARGE SCALE GENOMIC DNA]</scope>
    <source>
        <strain evidence="3 4">DSM 27393</strain>
    </source>
</reference>
<dbReference type="InterPro" id="IPR043777">
    <property type="entry name" value="DUF5719"/>
</dbReference>
<dbReference type="AlphaFoldDB" id="A0A2M9CHB6"/>
<keyword evidence="2" id="KW-1133">Transmembrane helix</keyword>
<keyword evidence="2" id="KW-0812">Transmembrane</keyword>
<dbReference type="EMBL" id="PGFF01000001">
    <property type="protein sequence ID" value="PJJ71245.1"/>
    <property type="molecule type" value="Genomic_DNA"/>
</dbReference>
<evidence type="ECO:0000313" key="4">
    <source>
        <dbReference type="Proteomes" id="UP000228758"/>
    </source>
</evidence>
<organism evidence="3 4">
    <name type="scientific">Diaminobutyricimonas aerilata</name>
    <dbReference type="NCBI Taxonomy" id="1162967"/>
    <lineage>
        <taxon>Bacteria</taxon>
        <taxon>Bacillati</taxon>
        <taxon>Actinomycetota</taxon>
        <taxon>Actinomycetes</taxon>
        <taxon>Micrococcales</taxon>
        <taxon>Microbacteriaceae</taxon>
        <taxon>Diaminobutyricimonas</taxon>
    </lineage>
</organism>
<name>A0A2M9CHB6_9MICO</name>
<feature type="transmembrane region" description="Helical" evidence="2">
    <location>
        <begin position="82"/>
        <end position="104"/>
    </location>
</feature>
<keyword evidence="2" id="KW-0472">Membrane</keyword>
<dbReference type="Proteomes" id="UP000228758">
    <property type="component" value="Unassembled WGS sequence"/>
</dbReference>
<evidence type="ECO:0000313" key="3">
    <source>
        <dbReference type="EMBL" id="PJJ71245.1"/>
    </source>
</evidence>
<accession>A0A2M9CHB6</accession>
<evidence type="ECO:0000256" key="1">
    <source>
        <dbReference type="SAM" id="MobiDB-lite"/>
    </source>
</evidence>
<keyword evidence="4" id="KW-1185">Reference proteome</keyword>
<gene>
    <name evidence="3" type="ORF">CLV46_0787</name>
</gene>
<comment type="caution">
    <text evidence="3">The sequence shown here is derived from an EMBL/GenBank/DDBJ whole genome shotgun (WGS) entry which is preliminary data.</text>
</comment>
<protein>
    <recommendedName>
        <fullName evidence="5">Large extracellular alpha-helical protein</fullName>
    </recommendedName>
</protein>
<feature type="compositionally biased region" description="Basic and acidic residues" evidence="1">
    <location>
        <begin position="1"/>
        <end position="41"/>
    </location>
</feature>
<evidence type="ECO:0008006" key="5">
    <source>
        <dbReference type="Google" id="ProtNLM"/>
    </source>
</evidence>
<evidence type="ECO:0000256" key="2">
    <source>
        <dbReference type="SAM" id="Phobius"/>
    </source>
</evidence>